<keyword evidence="1" id="KW-0812">Transmembrane</keyword>
<evidence type="ECO:0000256" key="1">
    <source>
        <dbReference type="SAM" id="Phobius"/>
    </source>
</evidence>
<sequence>MNIFLWLILAFIMVFAVGVFLWPSLRRRTAKKIGAETLPPPQFVEEIAEEFSLPVPAAPEHRAQHLPEPQLPHSYGVDRLVLMARDPHWLYAYWEITATKQDEFTRTYGPEAWSSTHPVLRVYDVTGVDFNGNNAKGFMDIHLGDEIDNWHIEVKEPDRSFCIDLGRMFQDGRFITLLRSNIATTPRASLSDRLDEEWMWIESLYRTLGKFQYGVSSPMLIEELALEARKLPVGISSPGNWHPGSDKQSLN</sequence>
<name>A0A4Y7R827_9FIRM</name>
<reference evidence="2 3" key="1">
    <citation type="journal article" date="2018" name="Environ. Microbiol.">
        <title>Novel energy conservation strategies and behaviour of Pelotomaculum schinkii driving syntrophic propionate catabolism.</title>
        <authorList>
            <person name="Hidalgo-Ahumada C.A.P."/>
            <person name="Nobu M.K."/>
            <person name="Narihiro T."/>
            <person name="Tamaki H."/>
            <person name="Liu W.T."/>
            <person name="Kamagata Y."/>
            <person name="Stams A.J.M."/>
            <person name="Imachi H."/>
            <person name="Sousa D.Z."/>
        </authorList>
    </citation>
    <scope>NUCLEOTIDE SEQUENCE [LARGE SCALE GENOMIC DNA]</scope>
    <source>
        <strain evidence="2 3">HH</strain>
    </source>
</reference>
<dbReference type="Pfam" id="PF16258">
    <property type="entry name" value="DUF4912"/>
    <property type="match status" value="1"/>
</dbReference>
<comment type="caution">
    <text evidence="2">The sequence shown here is derived from an EMBL/GenBank/DDBJ whole genome shotgun (WGS) entry which is preliminary data.</text>
</comment>
<dbReference type="EMBL" id="QFGA01000003">
    <property type="protein sequence ID" value="TEB04801.1"/>
    <property type="molecule type" value="Genomic_DNA"/>
</dbReference>
<evidence type="ECO:0000313" key="2">
    <source>
        <dbReference type="EMBL" id="TEB04801.1"/>
    </source>
</evidence>
<keyword evidence="1" id="KW-0472">Membrane</keyword>
<keyword evidence="1" id="KW-1133">Transmembrane helix</keyword>
<dbReference type="RefSeq" id="WP_243124198.1">
    <property type="nucleotide sequence ID" value="NZ_QFGA01000003.1"/>
</dbReference>
<organism evidence="2 3">
    <name type="scientific">Pelotomaculum schinkii</name>
    <dbReference type="NCBI Taxonomy" id="78350"/>
    <lineage>
        <taxon>Bacteria</taxon>
        <taxon>Bacillati</taxon>
        <taxon>Bacillota</taxon>
        <taxon>Clostridia</taxon>
        <taxon>Eubacteriales</taxon>
        <taxon>Desulfotomaculaceae</taxon>
        <taxon>Pelotomaculum</taxon>
    </lineage>
</organism>
<feature type="transmembrane region" description="Helical" evidence="1">
    <location>
        <begin position="6"/>
        <end position="25"/>
    </location>
</feature>
<protein>
    <recommendedName>
        <fullName evidence="4">DUF4912 domain-containing protein</fullName>
    </recommendedName>
</protein>
<dbReference type="AlphaFoldDB" id="A0A4Y7R827"/>
<dbReference type="Proteomes" id="UP000298324">
    <property type="component" value="Unassembled WGS sequence"/>
</dbReference>
<accession>A0A4Y7R827</accession>
<gene>
    <name evidence="2" type="ORF">Psch_03563</name>
</gene>
<evidence type="ECO:0000313" key="3">
    <source>
        <dbReference type="Proteomes" id="UP000298324"/>
    </source>
</evidence>
<keyword evidence="3" id="KW-1185">Reference proteome</keyword>
<proteinExistence type="predicted"/>
<dbReference type="InterPro" id="IPR032585">
    <property type="entry name" value="DUF4912"/>
</dbReference>
<evidence type="ECO:0008006" key="4">
    <source>
        <dbReference type="Google" id="ProtNLM"/>
    </source>
</evidence>